<dbReference type="InterPro" id="IPR016166">
    <property type="entry name" value="FAD-bd_PCMH"/>
</dbReference>
<proteinExistence type="predicted"/>
<dbReference type="RefSeq" id="WP_038083585.1">
    <property type="nucleotide sequence ID" value="NZ_JMIR01000001.1"/>
</dbReference>
<dbReference type="GO" id="GO:0016491">
    <property type="term" value="F:oxidoreductase activity"/>
    <property type="evidence" value="ECO:0007669"/>
    <property type="project" value="UniProtKB-KW"/>
</dbReference>
<dbReference type="PROSITE" id="PS51387">
    <property type="entry name" value="FAD_PCMH"/>
    <property type="match status" value="1"/>
</dbReference>
<dbReference type="InterPro" id="IPR036318">
    <property type="entry name" value="FAD-bd_PCMH-like_sf"/>
</dbReference>
<evidence type="ECO:0000256" key="2">
    <source>
        <dbReference type="ARBA" id="ARBA00022827"/>
    </source>
</evidence>
<keyword evidence="3" id="KW-0560">Oxidoreductase</keyword>
<keyword evidence="1" id="KW-0285">Flavoprotein</keyword>
<dbReference type="SUPFAM" id="SSF56176">
    <property type="entry name" value="FAD-binding/transporter-associated domain-like"/>
    <property type="match status" value="1"/>
</dbReference>
<dbReference type="Proteomes" id="UP000027931">
    <property type="component" value="Unassembled WGS sequence"/>
</dbReference>
<dbReference type="PANTHER" id="PTHR42659">
    <property type="entry name" value="XANTHINE DEHYDROGENASE SUBUNIT C-RELATED"/>
    <property type="match status" value="1"/>
</dbReference>
<dbReference type="InterPro" id="IPR051312">
    <property type="entry name" value="Diverse_Substr_Oxidored"/>
</dbReference>
<dbReference type="PANTHER" id="PTHR42659:SF2">
    <property type="entry name" value="XANTHINE DEHYDROGENASE SUBUNIT C-RELATED"/>
    <property type="match status" value="1"/>
</dbReference>
<accession>A0A074LYX7</accession>
<feature type="domain" description="FAD-binding PCMH-type" evidence="4">
    <location>
        <begin position="1"/>
        <end position="181"/>
    </location>
</feature>
<gene>
    <name evidence="5" type="ORF">EL26_01485</name>
</gene>
<keyword evidence="6" id="KW-1185">Reference proteome</keyword>
<organism evidence="5 6">
    <name type="scientific">Tumebacillus flagellatus</name>
    <dbReference type="NCBI Taxonomy" id="1157490"/>
    <lineage>
        <taxon>Bacteria</taxon>
        <taxon>Bacillati</taxon>
        <taxon>Bacillota</taxon>
        <taxon>Bacilli</taxon>
        <taxon>Bacillales</taxon>
        <taxon>Alicyclobacillaceae</taxon>
        <taxon>Tumebacillus</taxon>
    </lineage>
</organism>
<evidence type="ECO:0000313" key="6">
    <source>
        <dbReference type="Proteomes" id="UP000027931"/>
    </source>
</evidence>
<keyword evidence="2" id="KW-0274">FAD</keyword>
<comment type="caution">
    <text evidence="5">The sequence shown here is derived from an EMBL/GenBank/DDBJ whole genome shotgun (WGS) entry which is preliminary data.</text>
</comment>
<evidence type="ECO:0000256" key="1">
    <source>
        <dbReference type="ARBA" id="ARBA00022630"/>
    </source>
</evidence>
<dbReference type="Gene3D" id="3.30.43.10">
    <property type="entry name" value="Uridine Diphospho-n-acetylenolpyruvylglucosamine Reductase, domain 2"/>
    <property type="match status" value="1"/>
</dbReference>
<dbReference type="InterPro" id="IPR016169">
    <property type="entry name" value="FAD-bd_PCMH_sub2"/>
</dbReference>
<dbReference type="SUPFAM" id="SSF55447">
    <property type="entry name" value="CO dehydrogenase flavoprotein C-terminal domain-like"/>
    <property type="match status" value="1"/>
</dbReference>
<dbReference type="GO" id="GO:0071949">
    <property type="term" value="F:FAD binding"/>
    <property type="evidence" value="ECO:0007669"/>
    <property type="project" value="InterPro"/>
</dbReference>
<sequence>MIPFDFDYYRPDSVGQAVELYARLRAEGRNPIYFSGGTEIITFGRLGQLVTDAVLDIKSIPELGALGRSGDHLVFGAGLTLNAVAESGLFPLLGDVARHTADHTTRNKITLGGNLCASIPYRETVLPFLLTDSYAVVAGRQGNAWVSMHELRLAPGELLVQIWTEQSAARWPSVTIKKTKQDEVDYPLVRLALVHDGRGVRAAFSGVCEAPFRSWDMEDALNTPGVPLETRIAEALRRLPGQVIDDQLGSADYRYYLLHHSLREGMSALEGGGR</sequence>
<evidence type="ECO:0000313" key="5">
    <source>
        <dbReference type="EMBL" id="KEO85258.1"/>
    </source>
</evidence>
<dbReference type="InterPro" id="IPR036683">
    <property type="entry name" value="CO_DH_flav_C_dom_sf"/>
</dbReference>
<dbReference type="InterPro" id="IPR016167">
    <property type="entry name" value="FAD-bd_PCMH_sub1"/>
</dbReference>
<dbReference type="STRING" id="1157490.EL26_01485"/>
<dbReference type="OrthoDB" id="9774454at2"/>
<protein>
    <recommendedName>
        <fullName evidence="4">FAD-binding PCMH-type domain-containing protein</fullName>
    </recommendedName>
</protein>
<dbReference type="EMBL" id="JMIR01000001">
    <property type="protein sequence ID" value="KEO85258.1"/>
    <property type="molecule type" value="Genomic_DNA"/>
</dbReference>
<reference evidence="5 6" key="1">
    <citation type="journal article" date="2013" name="Int. J. Syst. Evol. Microbiol.">
        <title>Tumebacillus flagellatus sp. nov., an alpha-amylase/pullulanase-producing bacterium isolated from cassava wastewater.</title>
        <authorList>
            <person name="Wang Q."/>
            <person name="Xie N."/>
            <person name="Qin Y."/>
            <person name="Shen N."/>
            <person name="Zhu J."/>
            <person name="Mi H."/>
            <person name="Huang R."/>
        </authorList>
    </citation>
    <scope>NUCLEOTIDE SEQUENCE [LARGE SCALE GENOMIC DNA]</scope>
    <source>
        <strain evidence="5 6">GST4</strain>
    </source>
</reference>
<dbReference type="Pfam" id="PF00941">
    <property type="entry name" value="FAD_binding_5"/>
    <property type="match status" value="1"/>
</dbReference>
<dbReference type="Gene3D" id="3.30.465.10">
    <property type="match status" value="1"/>
</dbReference>
<dbReference type="AlphaFoldDB" id="A0A074LYX7"/>
<evidence type="ECO:0000256" key="3">
    <source>
        <dbReference type="ARBA" id="ARBA00023002"/>
    </source>
</evidence>
<dbReference type="eggNOG" id="COG1319">
    <property type="taxonomic scope" value="Bacteria"/>
</dbReference>
<evidence type="ECO:0000259" key="4">
    <source>
        <dbReference type="PROSITE" id="PS51387"/>
    </source>
</evidence>
<dbReference type="InterPro" id="IPR002346">
    <property type="entry name" value="Mopterin_DH_FAD-bd"/>
</dbReference>
<name>A0A074LYX7_9BACL</name>